<evidence type="ECO:0000256" key="4">
    <source>
        <dbReference type="ARBA" id="ARBA00013346"/>
    </source>
</evidence>
<dbReference type="InterPro" id="IPR000682">
    <property type="entry name" value="PCMT"/>
</dbReference>
<dbReference type="EMBL" id="CP108090">
    <property type="protein sequence ID" value="WUQ12738.1"/>
    <property type="molecule type" value="Genomic_DNA"/>
</dbReference>
<protein>
    <recommendedName>
        <fullName evidence="4">Protein-L-isoaspartate O-methyltransferase</fullName>
        <ecNumber evidence="3">2.1.1.77</ecNumber>
    </recommendedName>
    <alternativeName>
        <fullName evidence="11">L-isoaspartyl protein carboxyl methyltransferase</fullName>
    </alternativeName>
    <alternativeName>
        <fullName evidence="9">Protein L-isoaspartyl methyltransferase</fullName>
    </alternativeName>
    <alternativeName>
        <fullName evidence="10">Protein-beta-aspartate methyltransferase</fullName>
    </alternativeName>
</protein>
<sequence length="393" mass="42810">MIDRAATEASLDGLASRLMDLGALTSDWLPSYRAVPRELFVPDLMWPGEAVGTGQQDAADRNEDPDAWHEAVYSDVSLTTQWDDGRHSGKGKGKTPTCSNSQPQMVFSMLAALDVQEGNRVLEVGTGTGWNAALLSERVGSANVTTIEVDPENAMDARRRIEAAGYSPCMVIGDGAEGHSDGAPYDRILITAAVHHIPSELIRQLRPGGVLVAPYGTTYGGGAVVRLTKQENGTALGPFVGSSAFMKLRQHRVPRQHVSEYLGGVPWPADGVKSVTKVSPEAVGDWLPMFVIGLQTVGVFPWAENYKDGSYTLWLRDQRVSSWATVDYVPGSETFEVYQAGLRELWTEVSAAYSWWASNDRPDFQRLGLTVDPESGLHMPWMNSSEYPLPIVG</sequence>
<gene>
    <name evidence="13" type="ORF">OG517_15560</name>
</gene>
<feature type="region of interest" description="Disordered" evidence="12">
    <location>
        <begin position="82"/>
        <end position="101"/>
    </location>
</feature>
<dbReference type="EC" id="2.1.1.77" evidence="3"/>
<dbReference type="InterPro" id="IPR029063">
    <property type="entry name" value="SAM-dependent_MTases_sf"/>
</dbReference>
<evidence type="ECO:0000256" key="2">
    <source>
        <dbReference type="ARBA" id="ARBA00005369"/>
    </source>
</evidence>
<evidence type="ECO:0000256" key="7">
    <source>
        <dbReference type="ARBA" id="ARBA00022679"/>
    </source>
</evidence>
<keyword evidence="6 13" id="KW-0489">Methyltransferase</keyword>
<keyword evidence="14" id="KW-1185">Reference proteome</keyword>
<evidence type="ECO:0000256" key="12">
    <source>
        <dbReference type="SAM" id="MobiDB-lite"/>
    </source>
</evidence>
<dbReference type="PANTHER" id="PTHR11579">
    <property type="entry name" value="PROTEIN-L-ISOASPARTATE O-METHYLTRANSFERASE"/>
    <property type="match status" value="1"/>
</dbReference>
<accession>A0ABZ1TA43</accession>
<reference evidence="13" key="1">
    <citation type="submission" date="2022-10" db="EMBL/GenBank/DDBJ databases">
        <title>The complete genomes of actinobacterial strains from the NBC collection.</title>
        <authorList>
            <person name="Joergensen T.S."/>
            <person name="Alvarez Arevalo M."/>
            <person name="Sterndorff E.B."/>
            <person name="Faurdal D."/>
            <person name="Vuksanovic O."/>
            <person name="Mourched A.-S."/>
            <person name="Charusanti P."/>
            <person name="Shaw S."/>
            <person name="Blin K."/>
            <person name="Weber T."/>
        </authorList>
    </citation>
    <scope>NUCLEOTIDE SEQUENCE</scope>
    <source>
        <strain evidence="13">NBC_00248</strain>
    </source>
</reference>
<evidence type="ECO:0000256" key="6">
    <source>
        <dbReference type="ARBA" id="ARBA00022603"/>
    </source>
</evidence>
<proteinExistence type="inferred from homology"/>
<evidence type="ECO:0000313" key="13">
    <source>
        <dbReference type="EMBL" id="WUQ12738.1"/>
    </source>
</evidence>
<evidence type="ECO:0000256" key="10">
    <source>
        <dbReference type="ARBA" id="ARBA00031323"/>
    </source>
</evidence>
<dbReference type="Proteomes" id="UP001432039">
    <property type="component" value="Chromosome"/>
</dbReference>
<comment type="subcellular location">
    <subcellularLocation>
        <location evidence="1">Cytoplasm</location>
    </subcellularLocation>
</comment>
<keyword evidence="5" id="KW-0963">Cytoplasm</keyword>
<evidence type="ECO:0000256" key="1">
    <source>
        <dbReference type="ARBA" id="ARBA00004496"/>
    </source>
</evidence>
<evidence type="ECO:0000256" key="3">
    <source>
        <dbReference type="ARBA" id="ARBA00011890"/>
    </source>
</evidence>
<comment type="similarity">
    <text evidence="2">Belongs to the methyltransferase superfamily. L-isoaspartyl/D-aspartyl protein methyltransferase family.</text>
</comment>
<dbReference type="Gene3D" id="3.40.50.150">
    <property type="entry name" value="Vaccinia Virus protein VP39"/>
    <property type="match status" value="1"/>
</dbReference>
<evidence type="ECO:0000256" key="11">
    <source>
        <dbReference type="ARBA" id="ARBA00031350"/>
    </source>
</evidence>
<dbReference type="GO" id="GO:0008168">
    <property type="term" value="F:methyltransferase activity"/>
    <property type="evidence" value="ECO:0007669"/>
    <property type="project" value="UniProtKB-KW"/>
</dbReference>
<evidence type="ECO:0000256" key="5">
    <source>
        <dbReference type="ARBA" id="ARBA00022490"/>
    </source>
</evidence>
<dbReference type="Pfam" id="PF01135">
    <property type="entry name" value="PCMT"/>
    <property type="match status" value="1"/>
</dbReference>
<evidence type="ECO:0000256" key="8">
    <source>
        <dbReference type="ARBA" id="ARBA00022691"/>
    </source>
</evidence>
<keyword evidence="8" id="KW-0949">S-adenosyl-L-methionine</keyword>
<evidence type="ECO:0000313" key="14">
    <source>
        <dbReference type="Proteomes" id="UP001432039"/>
    </source>
</evidence>
<evidence type="ECO:0000256" key="9">
    <source>
        <dbReference type="ARBA" id="ARBA00030757"/>
    </source>
</evidence>
<dbReference type="RefSeq" id="WP_328961926.1">
    <property type="nucleotide sequence ID" value="NZ_CP108090.1"/>
</dbReference>
<organism evidence="13 14">
    <name type="scientific">Streptomyces virginiae</name>
    <name type="common">Streptomyces cinnamonensis</name>
    <dbReference type="NCBI Taxonomy" id="1961"/>
    <lineage>
        <taxon>Bacteria</taxon>
        <taxon>Bacillati</taxon>
        <taxon>Actinomycetota</taxon>
        <taxon>Actinomycetes</taxon>
        <taxon>Kitasatosporales</taxon>
        <taxon>Streptomycetaceae</taxon>
        <taxon>Streptomyces</taxon>
    </lineage>
</organism>
<name>A0ABZ1TA43_STRVG</name>
<keyword evidence="7" id="KW-0808">Transferase</keyword>
<dbReference type="GO" id="GO:0032259">
    <property type="term" value="P:methylation"/>
    <property type="evidence" value="ECO:0007669"/>
    <property type="project" value="UniProtKB-KW"/>
</dbReference>
<dbReference type="SUPFAM" id="SSF53335">
    <property type="entry name" value="S-adenosyl-L-methionine-dependent methyltransferases"/>
    <property type="match status" value="1"/>
</dbReference>
<dbReference type="CDD" id="cd02440">
    <property type="entry name" value="AdoMet_MTases"/>
    <property type="match status" value="1"/>
</dbReference>
<dbReference type="PANTHER" id="PTHR11579:SF0">
    <property type="entry name" value="PROTEIN-L-ISOASPARTATE(D-ASPARTATE) O-METHYLTRANSFERASE"/>
    <property type="match status" value="1"/>
</dbReference>